<keyword evidence="3" id="KW-1185">Reference proteome</keyword>
<feature type="compositionally biased region" description="Acidic residues" evidence="1">
    <location>
        <begin position="29"/>
        <end position="38"/>
    </location>
</feature>
<feature type="compositionally biased region" description="Low complexity" evidence="1">
    <location>
        <begin position="45"/>
        <end position="54"/>
    </location>
</feature>
<proteinExistence type="predicted"/>
<dbReference type="AlphaFoldDB" id="A0A3E2GSR5"/>
<organism evidence="2 3">
    <name type="scientific">Scytalidium lignicola</name>
    <name type="common">Hyphomycete</name>
    <dbReference type="NCBI Taxonomy" id="5539"/>
    <lineage>
        <taxon>Eukaryota</taxon>
        <taxon>Fungi</taxon>
        <taxon>Dikarya</taxon>
        <taxon>Ascomycota</taxon>
        <taxon>Pezizomycotina</taxon>
        <taxon>Leotiomycetes</taxon>
        <taxon>Leotiomycetes incertae sedis</taxon>
        <taxon>Scytalidium</taxon>
    </lineage>
</organism>
<sequence>MPKQFADNCLAGDRLEETMSNNELPDLNDMFDFDEASQEPEGSRDTTTSRQSSRVLTPGLRKTQLSSDANVLTSCGLGINRAKVLTDDDNDDGLFTTDLSDETTELDEELVDEEDDAILTQEKTWRNQKPAFHALDYESNIEIEVTKEVQSLARETRLRSAEDSDDNSDADSALDEESLAGHNADDREDDREDDRVDDRVEEQVEEQVDSQPGLPCNREAQDDWPLNLSSTQDNLYSDSLKQLTITPEKKYDLNNISSISYALAVDPHCLDSSDPEQDSAWCLLADRNTVQEEYKSSSRQAGMTFYPLAFHPRYSNFSSPGPLRFLQDHVFAVMKENMSYQNNRAAVLSCDFFQGYSNTKRSIRYNPEDLLVTQGIATAALSLPDSEAKRSAQVKATQQRLLRRLQGKSTPEDPDASQPFACERQQIQHAIEQNKFAFRIEQADLAAHVLLSSGDRALHTTATVLLSHGGAWPYIDPRMLDLRLGEGHLDTVRWPRRSDGRPIFMHVASLSFHYGPEVAASQHSLVWFRDLGGKSIWDPVVGTHFLSKVLQDLWILQMVAYVRHQVLQQLSLAGSSKEDVVLDPNATLDAAPDDLAKH</sequence>
<feature type="compositionally biased region" description="Acidic residues" evidence="1">
    <location>
        <begin position="163"/>
        <end position="178"/>
    </location>
</feature>
<evidence type="ECO:0000313" key="2">
    <source>
        <dbReference type="EMBL" id="RFU24116.1"/>
    </source>
</evidence>
<feature type="region of interest" description="Disordered" evidence="1">
    <location>
        <begin position="1"/>
        <end position="56"/>
    </location>
</feature>
<feature type="compositionally biased region" description="Basic and acidic residues" evidence="1">
    <location>
        <begin position="193"/>
        <end position="202"/>
    </location>
</feature>
<protein>
    <submittedName>
        <fullName evidence="2">Uncharacterized protein</fullName>
    </submittedName>
</protein>
<evidence type="ECO:0000313" key="3">
    <source>
        <dbReference type="Proteomes" id="UP000258309"/>
    </source>
</evidence>
<feature type="non-terminal residue" evidence="2">
    <location>
        <position position="1"/>
    </location>
</feature>
<dbReference type="EMBL" id="NCSJ02000508">
    <property type="protein sequence ID" value="RFU24116.1"/>
    <property type="molecule type" value="Genomic_DNA"/>
</dbReference>
<dbReference type="Proteomes" id="UP000258309">
    <property type="component" value="Unassembled WGS sequence"/>
</dbReference>
<dbReference type="OrthoDB" id="3440413at2759"/>
<feature type="non-terminal residue" evidence="2">
    <location>
        <position position="598"/>
    </location>
</feature>
<reference evidence="2 3" key="1">
    <citation type="submission" date="2018-05" db="EMBL/GenBank/DDBJ databases">
        <title>Draft genome sequence of Scytalidium lignicola DSM 105466, a ubiquitous saprotrophic fungus.</title>
        <authorList>
            <person name="Buettner E."/>
            <person name="Gebauer A.M."/>
            <person name="Hofrichter M."/>
            <person name="Liers C."/>
            <person name="Kellner H."/>
        </authorList>
    </citation>
    <scope>NUCLEOTIDE SEQUENCE [LARGE SCALE GENOMIC DNA]</scope>
    <source>
        <strain evidence="2 3">DSM 105466</strain>
    </source>
</reference>
<gene>
    <name evidence="2" type="ORF">B7463_g12224</name>
</gene>
<accession>A0A3E2GSR5</accession>
<dbReference type="STRING" id="5539.A0A3E2GSR5"/>
<name>A0A3E2GSR5_SCYLI</name>
<feature type="region of interest" description="Disordered" evidence="1">
    <location>
        <begin position="156"/>
        <end position="230"/>
    </location>
</feature>
<comment type="caution">
    <text evidence="2">The sequence shown here is derived from an EMBL/GenBank/DDBJ whole genome shotgun (WGS) entry which is preliminary data.</text>
</comment>
<evidence type="ECO:0000256" key="1">
    <source>
        <dbReference type="SAM" id="MobiDB-lite"/>
    </source>
</evidence>